<dbReference type="GO" id="GO:0005737">
    <property type="term" value="C:cytoplasm"/>
    <property type="evidence" value="ECO:0007669"/>
    <property type="project" value="TreeGrafter"/>
</dbReference>
<dbReference type="AlphaFoldDB" id="A0A836K928"/>
<proteinExistence type="inferred from homology"/>
<dbReference type="SMART" id="SM01152">
    <property type="entry name" value="DUF167"/>
    <property type="match status" value="1"/>
</dbReference>
<evidence type="ECO:0000313" key="4">
    <source>
        <dbReference type="EMBL" id="KAG5467794.1"/>
    </source>
</evidence>
<dbReference type="Pfam" id="PF02594">
    <property type="entry name" value="DUF167"/>
    <property type="match status" value="1"/>
</dbReference>
<evidence type="ECO:0000256" key="1">
    <source>
        <dbReference type="ARBA" id="ARBA00010364"/>
    </source>
</evidence>
<reference evidence="5" key="2">
    <citation type="journal article" date="2021" name="Sci. Data">
        <title>Chromosome-scale genome sequencing, assembly and annotation of six genomes from subfamily Leishmaniinae.</title>
        <authorList>
            <person name="Almutairi H."/>
            <person name="Urbaniak M.D."/>
            <person name="Bates M.D."/>
            <person name="Jariyapan N."/>
            <person name="Kwakye-Nuako G."/>
            <person name="Thomaz Soccol V."/>
            <person name="Al-Salem W.S."/>
            <person name="Dillon R.J."/>
            <person name="Bates P.A."/>
            <person name="Gatherer D."/>
        </authorList>
    </citation>
    <scope>NUCLEOTIDE SEQUENCE [LARGE SCALE GENOMIC DNA]</scope>
</reference>
<dbReference type="KEGG" id="loi:92356880"/>
<gene>
    <name evidence="4" type="ORF">LSCM4_00878</name>
</gene>
<protein>
    <submittedName>
        <fullName evidence="4">Uncharacterized protein</fullName>
    </submittedName>
</protein>
<comment type="similarity">
    <text evidence="1">Belongs to the UPF0235 family.</text>
</comment>
<evidence type="ECO:0000256" key="3">
    <source>
        <dbReference type="SAM" id="SignalP"/>
    </source>
</evidence>
<dbReference type="RefSeq" id="XP_067059596.1">
    <property type="nucleotide sequence ID" value="XM_067202946.1"/>
</dbReference>
<dbReference type="SUPFAM" id="SSF69786">
    <property type="entry name" value="YggU-like"/>
    <property type="match status" value="1"/>
</dbReference>
<dbReference type="PANTHER" id="PTHR13420">
    <property type="entry name" value="UPF0235 PROTEIN C15ORF40"/>
    <property type="match status" value="1"/>
</dbReference>
<dbReference type="InterPro" id="IPR003746">
    <property type="entry name" value="DUF167"/>
</dbReference>
<reference evidence="5" key="1">
    <citation type="journal article" date="2021" name="Microbiol. Resour. Announc.">
        <title>LGAAP: Leishmaniinae Genome Assembly and Annotation Pipeline.</title>
        <authorList>
            <person name="Almutairi H."/>
            <person name="Urbaniak M.D."/>
            <person name="Bates M.D."/>
            <person name="Jariyapan N."/>
            <person name="Kwakye-Nuako G."/>
            <person name="Thomaz-Soccol V."/>
            <person name="Al-Salem W.S."/>
            <person name="Dillon R.J."/>
            <person name="Bates P.A."/>
            <person name="Gatherer D."/>
        </authorList>
    </citation>
    <scope>NUCLEOTIDE SEQUENCE [LARGE SCALE GENOMIC DNA]</scope>
</reference>
<dbReference type="InterPro" id="IPR036591">
    <property type="entry name" value="YggU-like_sf"/>
</dbReference>
<dbReference type="PANTHER" id="PTHR13420:SF7">
    <property type="entry name" value="UPF0235 PROTEIN C15ORF40"/>
    <property type="match status" value="1"/>
</dbReference>
<feature type="region of interest" description="Disordered" evidence="2">
    <location>
        <begin position="114"/>
        <end position="163"/>
    </location>
</feature>
<evidence type="ECO:0000256" key="2">
    <source>
        <dbReference type="SAM" id="MobiDB-lite"/>
    </source>
</evidence>
<name>A0A836K928_9TRYP</name>
<dbReference type="GeneID" id="92356880"/>
<sequence>MHATWTCLRLMFPCVVQVQPGNYLLTVHAKPSARASEFAAPLTPSVTEADVRIAAPPMEGQANAELLRYLNELVERGFRAMKADHAGYVKDTSYAQVMAADLATSAFAAQSAQCSRGGDKKTGRKGKSKNAAATSFTPSSMPHKGASGSQQPKESKAALSEAELPDRVEVSLVRGGTSREKKVLVVFPGTRAQLAAVLEKESRS</sequence>
<dbReference type="Gene3D" id="3.30.1200.10">
    <property type="entry name" value="YggU-like"/>
    <property type="match status" value="1"/>
</dbReference>
<feature type="compositionally biased region" description="Polar residues" evidence="2">
    <location>
        <begin position="131"/>
        <end position="140"/>
    </location>
</feature>
<organism evidence="4 5">
    <name type="scientific">Leishmania orientalis</name>
    <dbReference type="NCBI Taxonomy" id="2249476"/>
    <lineage>
        <taxon>Eukaryota</taxon>
        <taxon>Discoba</taxon>
        <taxon>Euglenozoa</taxon>
        <taxon>Kinetoplastea</taxon>
        <taxon>Metakinetoplastina</taxon>
        <taxon>Trypanosomatida</taxon>
        <taxon>Trypanosomatidae</taxon>
        <taxon>Leishmaniinae</taxon>
        <taxon>Leishmania</taxon>
    </lineage>
</organism>
<evidence type="ECO:0000313" key="5">
    <source>
        <dbReference type="Proteomes" id="UP000674143"/>
    </source>
</evidence>
<accession>A0A836K928</accession>
<feature type="chain" id="PRO_5032948050" evidence="3">
    <location>
        <begin position="18"/>
        <end position="204"/>
    </location>
</feature>
<dbReference type="EMBL" id="JAFHLR010000034">
    <property type="protein sequence ID" value="KAG5467794.1"/>
    <property type="molecule type" value="Genomic_DNA"/>
</dbReference>
<feature type="signal peptide" evidence="3">
    <location>
        <begin position="1"/>
        <end position="17"/>
    </location>
</feature>
<dbReference type="Proteomes" id="UP000674143">
    <property type="component" value="Unassembled WGS sequence"/>
</dbReference>
<keyword evidence="3" id="KW-0732">Signal</keyword>
<comment type="caution">
    <text evidence="4">The sequence shown here is derived from an EMBL/GenBank/DDBJ whole genome shotgun (WGS) entry which is preliminary data.</text>
</comment>
<keyword evidence="5" id="KW-1185">Reference proteome</keyword>